<dbReference type="Proteomes" id="UP000280197">
    <property type="component" value="Chromosome"/>
</dbReference>
<protein>
    <submittedName>
        <fullName evidence="1">Uncharacterized protein</fullName>
    </submittedName>
</protein>
<evidence type="ECO:0000313" key="2">
    <source>
        <dbReference type="Proteomes" id="UP000280197"/>
    </source>
</evidence>
<proteinExistence type="predicted"/>
<reference evidence="1 2" key="1">
    <citation type="submission" date="2018-12" db="EMBL/GenBank/DDBJ databases">
        <authorList>
            <person name="Li K."/>
        </authorList>
    </citation>
    <scope>NUCLEOTIDE SEQUENCE [LARGE SCALE GENOMIC DNA]</scope>
    <source>
        <strain evidence="2">CR22</strain>
    </source>
</reference>
<dbReference type="RefSeq" id="WP_126269277.1">
    <property type="nucleotide sequence ID" value="NZ_CP034463.1"/>
</dbReference>
<gene>
    <name evidence="1" type="ORF">EJC51_01225</name>
</gene>
<dbReference type="EMBL" id="CP034463">
    <property type="protein sequence ID" value="AZP14890.1"/>
    <property type="molecule type" value="Genomic_DNA"/>
</dbReference>
<name>A0A3Q9BV93_9ACTN</name>
<keyword evidence="2" id="KW-1185">Reference proteome</keyword>
<organism evidence="1 2">
    <name type="scientific">Streptomyces aquilus</name>
    <dbReference type="NCBI Taxonomy" id="2548456"/>
    <lineage>
        <taxon>Bacteria</taxon>
        <taxon>Bacillati</taxon>
        <taxon>Actinomycetota</taxon>
        <taxon>Actinomycetes</taxon>
        <taxon>Kitasatosporales</taxon>
        <taxon>Streptomycetaceae</taxon>
        <taxon>Streptomyces</taxon>
    </lineage>
</organism>
<accession>A0A3Q9BV93</accession>
<sequence>MTDHGIELPVFRLHVVPAVLALASPSWQRDVWLRPDEFEDLDYVVTVLFDDFCNADDPAPWLGKSLRTEEEVALMEELGEVYSSVQEEVGRGAPDEVYLDAPAWGNVIAVAGRLAQVMVTNDLQAAALLHERLNFPHHERPTEGASTTE</sequence>
<dbReference type="InterPro" id="IPR057705">
    <property type="entry name" value="DUF7945"/>
</dbReference>
<dbReference type="Pfam" id="PF25656">
    <property type="entry name" value="DUF7945"/>
    <property type="match status" value="1"/>
</dbReference>
<evidence type="ECO:0000313" key="1">
    <source>
        <dbReference type="EMBL" id="AZP14890.1"/>
    </source>
</evidence>
<dbReference type="AlphaFoldDB" id="A0A3Q9BV93"/>
<dbReference type="NCBIfam" id="NF047838">
    <property type="entry name" value="SCO4402_fam"/>
    <property type="match status" value="1"/>
</dbReference>
<dbReference type="KEGG" id="saqu:EJC51_01225"/>